<evidence type="ECO:0000256" key="4">
    <source>
        <dbReference type="SAM" id="MobiDB-lite"/>
    </source>
</evidence>
<dbReference type="PROSITE" id="PS50088">
    <property type="entry name" value="ANK_REPEAT"/>
    <property type="match status" value="1"/>
</dbReference>
<feature type="compositionally biased region" description="Basic residues" evidence="4">
    <location>
        <begin position="658"/>
        <end position="670"/>
    </location>
</feature>
<evidence type="ECO:0000256" key="3">
    <source>
        <dbReference type="PROSITE-ProRule" id="PRU00023"/>
    </source>
</evidence>
<feature type="compositionally biased region" description="Polar residues" evidence="4">
    <location>
        <begin position="141"/>
        <end position="150"/>
    </location>
</feature>
<keyword evidence="1" id="KW-0677">Repeat</keyword>
<reference evidence="5 6" key="1">
    <citation type="journal article" date="2017" name="Int. J. Parasitol.">
        <title>The genome of the protozoan parasite Cystoisospora suis and a reverse vaccinology approach to identify vaccine candidates.</title>
        <authorList>
            <person name="Palmieri N."/>
            <person name="Shrestha A."/>
            <person name="Ruttkowski B."/>
            <person name="Beck T."/>
            <person name="Vogl C."/>
            <person name="Tomley F."/>
            <person name="Blake D.P."/>
            <person name="Joachim A."/>
        </authorList>
    </citation>
    <scope>NUCLEOTIDE SEQUENCE [LARGE SCALE GENOMIC DNA]</scope>
    <source>
        <strain evidence="5 6">Wien I</strain>
    </source>
</reference>
<name>A0A2C6LCD7_9APIC</name>
<dbReference type="AlphaFoldDB" id="A0A2C6LCD7"/>
<proteinExistence type="predicted"/>
<evidence type="ECO:0000313" key="6">
    <source>
        <dbReference type="Proteomes" id="UP000221165"/>
    </source>
</evidence>
<evidence type="ECO:0008006" key="7">
    <source>
        <dbReference type="Google" id="ProtNLM"/>
    </source>
</evidence>
<feature type="region of interest" description="Disordered" evidence="4">
    <location>
        <begin position="557"/>
        <end position="585"/>
    </location>
</feature>
<keyword evidence="6" id="KW-1185">Reference proteome</keyword>
<dbReference type="SMART" id="SM00248">
    <property type="entry name" value="ANK"/>
    <property type="match status" value="4"/>
</dbReference>
<feature type="compositionally biased region" description="Polar residues" evidence="4">
    <location>
        <begin position="776"/>
        <end position="798"/>
    </location>
</feature>
<protein>
    <recommendedName>
        <fullName evidence="7">Ankyrin repeat-containing protein</fullName>
    </recommendedName>
</protein>
<feature type="region of interest" description="Disordered" evidence="4">
    <location>
        <begin position="629"/>
        <end position="798"/>
    </location>
</feature>
<sequence length="1023" mass="111304">MLDTRTAGKTLHGLETKSPRATKDDELKEFIASICGPDALTSRAFCETMSSCKREHPSSSNRVCEVSFPDGATDHSTANDESRTTPSQMAESVTAPLVQVSKPSRGSLLRSAPKLSVSTSSSYAGGTGEVNVGRQPGTGGTTDFSLTQSEPHGVVACSPPGHKEPPRSLREGEASPCKNGVAGSAPSGAKQSPPPFPSLSSTLECRRAFLRLVENLLYRGTLLPNSFVDEREGEKRTLLIAALCEGIQREQEGDSISSPVVEKASETSFRTLVSRWDGVTQAIQDVVWLLREAWFSSQHNEEKATPRSSCDQVLSSVGNFSQRGETRMIKDDGENPAANHFDLVELLLCSGASLHATSQTGKYPLQVAIERKSLKATLLLLAHRSCSSAISFPLPSGLTPLHIGISEDFLALSHVLLHHSTPPLTCSSCRRHPSEQYASACLPSSGAGESASHIREQGDSRVPALPYCASCLVNLGDTFDQPPLFFCRSREAFQQLLSRGANLFRVSKQEQTVLHAFVYNYARNRSMREQKQQQRAATDSPFCPYCTDDVCMERQVSTEGQTENTRCQRRQTAEPSREIRRASTTTRNRKLSGWFEFFSSSRQTDEGLWLCEELLRSIEVNMAVGSSDAGCFSRVGTPSDLSEPGSDTDDSRPSSPRKLARRQICSKKTARFLPHPGDDASHSVAVDETDSESLGGHSPRVPSFTGPVRRSTAIPEDYEMTSRKADCAGTASHEGHHGESQAACENHAEARTAGKEYAVSETPSSTVRDAKRRGSPKTSSTRGSELQGQPKATSRTIRPQNIEDFVNWQDHKGWTALHIAAFLGHIPVCKLLLDAGADPTLRTKEKKRTPLALAQLKKQSQCVRFLHLRISGCDKWKGKLARSRTAASERTESSSRKSSSESPRNISTDANQARVPVADAEPKQTPSDDPSSTPTASSGIPQAISRKLLNAVRFGRSWLPTCSRVDSELSVAQRLYSVWTNPVMVCLISLIAAISFSHIGDVLLVALDLLQWIALVFQGLGVV</sequence>
<dbReference type="RefSeq" id="XP_067927393.1">
    <property type="nucleotide sequence ID" value="XM_068060634.1"/>
</dbReference>
<comment type="caution">
    <text evidence="5">The sequence shown here is derived from an EMBL/GenBank/DDBJ whole genome shotgun (WGS) entry which is preliminary data.</text>
</comment>
<feature type="repeat" description="ANK" evidence="3">
    <location>
        <begin position="812"/>
        <end position="844"/>
    </location>
</feature>
<accession>A0A2C6LCD7</accession>
<dbReference type="PANTHER" id="PTHR24198:SF165">
    <property type="entry name" value="ANKYRIN REPEAT-CONTAINING PROTEIN-RELATED"/>
    <property type="match status" value="1"/>
</dbReference>
<evidence type="ECO:0000313" key="5">
    <source>
        <dbReference type="EMBL" id="PHJ25747.1"/>
    </source>
</evidence>
<dbReference type="EMBL" id="MIGC01000172">
    <property type="protein sequence ID" value="PHJ25747.1"/>
    <property type="molecule type" value="Genomic_DNA"/>
</dbReference>
<dbReference type="Gene3D" id="1.25.40.20">
    <property type="entry name" value="Ankyrin repeat-containing domain"/>
    <property type="match status" value="2"/>
</dbReference>
<keyword evidence="2 3" id="KW-0040">ANK repeat</keyword>
<feature type="compositionally biased region" description="Basic and acidic residues" evidence="4">
    <location>
        <begin position="161"/>
        <end position="173"/>
    </location>
</feature>
<feature type="region of interest" description="Disordered" evidence="4">
    <location>
        <begin position="53"/>
        <end position="197"/>
    </location>
</feature>
<feature type="region of interest" description="Disordered" evidence="4">
    <location>
        <begin position="881"/>
        <end position="939"/>
    </location>
</feature>
<dbReference type="InterPro" id="IPR036770">
    <property type="entry name" value="Ankyrin_rpt-contain_sf"/>
</dbReference>
<organism evidence="5 6">
    <name type="scientific">Cystoisospora suis</name>
    <dbReference type="NCBI Taxonomy" id="483139"/>
    <lineage>
        <taxon>Eukaryota</taxon>
        <taxon>Sar</taxon>
        <taxon>Alveolata</taxon>
        <taxon>Apicomplexa</taxon>
        <taxon>Conoidasida</taxon>
        <taxon>Coccidia</taxon>
        <taxon>Eucoccidiorida</taxon>
        <taxon>Eimeriorina</taxon>
        <taxon>Sarcocystidae</taxon>
        <taxon>Cystoisospora</taxon>
    </lineage>
</organism>
<dbReference type="VEuPathDB" id="ToxoDB:CSUI_000400"/>
<dbReference type="OrthoDB" id="1577640at2759"/>
<feature type="region of interest" description="Disordered" evidence="4">
    <location>
        <begin position="1"/>
        <end position="20"/>
    </location>
</feature>
<dbReference type="Proteomes" id="UP000221165">
    <property type="component" value="Unassembled WGS sequence"/>
</dbReference>
<evidence type="ECO:0000256" key="1">
    <source>
        <dbReference type="ARBA" id="ARBA00022737"/>
    </source>
</evidence>
<dbReference type="GeneID" id="94423845"/>
<dbReference type="SUPFAM" id="SSF48403">
    <property type="entry name" value="Ankyrin repeat"/>
    <property type="match status" value="2"/>
</dbReference>
<feature type="compositionally biased region" description="Low complexity" evidence="4">
    <location>
        <begin position="925"/>
        <end position="938"/>
    </location>
</feature>
<dbReference type="Pfam" id="PF12796">
    <property type="entry name" value="Ank_2"/>
    <property type="match status" value="1"/>
</dbReference>
<dbReference type="InterPro" id="IPR002110">
    <property type="entry name" value="Ankyrin_rpt"/>
</dbReference>
<dbReference type="PANTHER" id="PTHR24198">
    <property type="entry name" value="ANKYRIN REPEAT AND PROTEIN KINASE DOMAIN-CONTAINING PROTEIN"/>
    <property type="match status" value="1"/>
</dbReference>
<feature type="compositionally biased region" description="Basic and acidic residues" evidence="4">
    <location>
        <begin position="571"/>
        <end position="581"/>
    </location>
</feature>
<evidence type="ECO:0000256" key="2">
    <source>
        <dbReference type="ARBA" id="ARBA00023043"/>
    </source>
</evidence>
<feature type="compositionally biased region" description="Basic and acidic residues" evidence="4">
    <location>
        <begin position="887"/>
        <end position="899"/>
    </location>
</feature>
<gene>
    <name evidence="5" type="ORF">CSUI_000400</name>
</gene>
<dbReference type="PROSITE" id="PS50297">
    <property type="entry name" value="ANK_REP_REGION"/>
    <property type="match status" value="1"/>
</dbReference>